<reference evidence="1" key="1">
    <citation type="submission" date="2009-12" db="EMBL/GenBank/DDBJ databases">
        <title>The Genome Sequence of Anolis carolinensis (Green Anole Lizard).</title>
        <authorList>
            <consortium name="The Genome Sequencing Platform"/>
            <person name="Di Palma F."/>
            <person name="Alfoldi J."/>
            <person name="Heiman D."/>
            <person name="Young S."/>
            <person name="Grabherr M."/>
            <person name="Johnson J."/>
            <person name="Lander E.S."/>
            <person name="Lindblad-Toh K."/>
        </authorList>
    </citation>
    <scope>NUCLEOTIDE SEQUENCE [LARGE SCALE GENOMIC DNA]</scope>
    <source>
        <strain evidence="1">JBL SC #1</strain>
    </source>
</reference>
<reference evidence="1" key="2">
    <citation type="submission" date="2025-08" db="UniProtKB">
        <authorList>
            <consortium name="Ensembl"/>
        </authorList>
    </citation>
    <scope>IDENTIFICATION</scope>
</reference>
<name>A0A803SZ06_ANOCA</name>
<organism evidence="1 2">
    <name type="scientific">Anolis carolinensis</name>
    <name type="common">Green anole</name>
    <name type="synonym">American chameleon</name>
    <dbReference type="NCBI Taxonomy" id="28377"/>
    <lineage>
        <taxon>Eukaryota</taxon>
        <taxon>Metazoa</taxon>
        <taxon>Chordata</taxon>
        <taxon>Craniata</taxon>
        <taxon>Vertebrata</taxon>
        <taxon>Euteleostomi</taxon>
        <taxon>Lepidosauria</taxon>
        <taxon>Squamata</taxon>
        <taxon>Bifurcata</taxon>
        <taxon>Unidentata</taxon>
        <taxon>Episquamata</taxon>
        <taxon>Toxicofera</taxon>
        <taxon>Iguania</taxon>
        <taxon>Dactyloidae</taxon>
        <taxon>Anolis</taxon>
    </lineage>
</organism>
<accession>A0A803SZ06</accession>
<keyword evidence="2" id="KW-1185">Reference proteome</keyword>
<dbReference type="GO" id="GO:0006355">
    <property type="term" value="P:regulation of DNA-templated transcription"/>
    <property type="evidence" value="ECO:0007669"/>
    <property type="project" value="InterPro"/>
</dbReference>
<protein>
    <recommendedName>
        <fullName evidence="3">PPARGC1 and ESRR induced regulator, muscle 1</fullName>
    </recommendedName>
</protein>
<dbReference type="Proteomes" id="UP000001646">
    <property type="component" value="Unplaced"/>
</dbReference>
<reference evidence="1" key="3">
    <citation type="submission" date="2025-09" db="UniProtKB">
        <authorList>
            <consortium name="Ensembl"/>
        </authorList>
    </citation>
    <scope>IDENTIFICATION</scope>
</reference>
<dbReference type="InParanoid" id="A0A803SZ06"/>
<evidence type="ECO:0008006" key="3">
    <source>
        <dbReference type="Google" id="ProtNLM"/>
    </source>
</evidence>
<dbReference type="Ensembl" id="ENSACAT00000056657.1">
    <property type="protein sequence ID" value="ENSACAP00000028196.1"/>
    <property type="gene ID" value="ENSACAG00000038962.1"/>
</dbReference>
<evidence type="ECO:0000313" key="1">
    <source>
        <dbReference type="Ensembl" id="ENSACAP00000028196.1"/>
    </source>
</evidence>
<dbReference type="GeneTree" id="ENSGT00390000017652"/>
<dbReference type="AlphaFoldDB" id="A0A803SZ06"/>
<evidence type="ECO:0000313" key="2">
    <source>
        <dbReference type="Proteomes" id="UP000001646"/>
    </source>
</evidence>
<dbReference type="PANTHER" id="PTHR47282:SF1">
    <property type="entry name" value="PGC-1 AND ERR-INDUCED REGULATOR IN MUSCLE PROTEIN 1"/>
    <property type="match status" value="1"/>
</dbReference>
<dbReference type="PANTHER" id="PTHR47282">
    <property type="entry name" value="PGC-1 AND ERR-INDUCED REGULATOR IN MUSCLE PROTEIN 1"/>
    <property type="match status" value="1"/>
</dbReference>
<proteinExistence type="predicted"/>
<sequence>MCLGFVAFASWAVKTSDLQAPDAWKIVLLANFGTLSAIRYFRRQVIIEGQHAT</sequence>
<dbReference type="InterPro" id="IPR043442">
    <property type="entry name" value="Perm1"/>
</dbReference>